<protein>
    <submittedName>
        <fullName evidence="1">Uncharacterized protein</fullName>
    </submittedName>
</protein>
<evidence type="ECO:0000313" key="1">
    <source>
        <dbReference type="EMBL" id="PLU07057.1"/>
    </source>
</evidence>
<proteinExistence type="predicted"/>
<accession>A0ABX4TT22</accession>
<evidence type="ECO:0000313" key="2">
    <source>
        <dbReference type="Proteomes" id="UP001190825"/>
    </source>
</evidence>
<sequence>MTLQTKSPVHEPLPEAIARHRRSFGDGVFALIVMPDGSGFHCVPNGEAMDAERLTRDEMAAALVEKIYGLAAFRGN</sequence>
<reference evidence="1 2" key="1">
    <citation type="journal article" date="2018" name="FEMS Microbiol. Ecol.">
        <title>Co-invading symbiotic mutualists of Medicago polymorpha retain high ancestral diversity and contain diverse accessory genomes.</title>
        <authorList>
            <person name="Porter S.S."/>
            <person name="Faber-Hammond J.J."/>
            <person name="Friesen M.L."/>
        </authorList>
    </citation>
    <scope>NUCLEOTIDE SEQUENCE [LARGE SCALE GENOMIC DNA]</scope>
    <source>
        <strain evidence="1 2">Str16</strain>
    </source>
</reference>
<comment type="caution">
    <text evidence="1">The sequence shown here is derived from an EMBL/GenBank/DDBJ whole genome shotgun (WGS) entry which is preliminary data.</text>
</comment>
<dbReference type="Proteomes" id="UP001190825">
    <property type="component" value="Unassembled WGS sequence"/>
</dbReference>
<dbReference type="EMBL" id="NBUC01000045">
    <property type="protein sequence ID" value="PLU07057.1"/>
    <property type="molecule type" value="Genomic_DNA"/>
</dbReference>
<gene>
    <name evidence="1" type="ORF">BMJ33_05345</name>
</gene>
<keyword evidence="2" id="KW-1185">Reference proteome</keyword>
<name>A0ABX4TT22_9HYPH</name>
<organism evidence="1 2">
    <name type="scientific">Sinorhizobium medicae</name>
    <dbReference type="NCBI Taxonomy" id="110321"/>
    <lineage>
        <taxon>Bacteria</taxon>
        <taxon>Pseudomonadati</taxon>
        <taxon>Pseudomonadota</taxon>
        <taxon>Alphaproteobacteria</taxon>
        <taxon>Hyphomicrobiales</taxon>
        <taxon>Rhizobiaceae</taxon>
        <taxon>Sinorhizobium/Ensifer group</taxon>
        <taxon>Sinorhizobium</taxon>
    </lineage>
</organism>